<feature type="compositionally biased region" description="Gly residues" evidence="1">
    <location>
        <begin position="1405"/>
        <end position="1416"/>
    </location>
</feature>
<evidence type="ECO:0000313" key="3">
    <source>
        <dbReference type="EMBL" id="CBJ27755.1"/>
    </source>
</evidence>
<feature type="domain" description="SH3b" evidence="2">
    <location>
        <begin position="902"/>
        <end position="964"/>
    </location>
</feature>
<dbReference type="EMBL" id="FN649075">
    <property type="protein sequence ID" value="CBJ27755.1"/>
    <property type="molecule type" value="Genomic_DNA"/>
</dbReference>
<feature type="region of interest" description="Disordered" evidence="1">
    <location>
        <begin position="596"/>
        <end position="628"/>
    </location>
</feature>
<feature type="region of interest" description="Disordered" evidence="1">
    <location>
        <begin position="1532"/>
        <end position="1607"/>
    </location>
</feature>
<feature type="compositionally biased region" description="Low complexity" evidence="1">
    <location>
        <begin position="325"/>
        <end position="348"/>
    </location>
</feature>
<feature type="compositionally biased region" description="Gly residues" evidence="1">
    <location>
        <begin position="1967"/>
        <end position="1979"/>
    </location>
</feature>
<feature type="compositionally biased region" description="Low complexity" evidence="1">
    <location>
        <begin position="2232"/>
        <end position="2241"/>
    </location>
</feature>
<feature type="domain" description="SH3b" evidence="2">
    <location>
        <begin position="1082"/>
        <end position="1145"/>
    </location>
</feature>
<dbReference type="InterPro" id="IPR011989">
    <property type="entry name" value="ARM-like"/>
</dbReference>
<organism evidence="3 4">
    <name type="scientific">Ectocarpus siliculosus</name>
    <name type="common">Brown alga</name>
    <name type="synonym">Conferva siliculosa</name>
    <dbReference type="NCBI Taxonomy" id="2880"/>
    <lineage>
        <taxon>Eukaryota</taxon>
        <taxon>Sar</taxon>
        <taxon>Stramenopiles</taxon>
        <taxon>Ochrophyta</taxon>
        <taxon>PX clade</taxon>
        <taxon>Phaeophyceae</taxon>
        <taxon>Ectocarpales</taxon>
        <taxon>Ectocarpaceae</taxon>
        <taxon>Ectocarpus</taxon>
    </lineage>
</organism>
<feature type="domain" description="SH3b" evidence="2">
    <location>
        <begin position="1264"/>
        <end position="1326"/>
    </location>
</feature>
<protein>
    <recommendedName>
        <fullName evidence="2">SH3b domain-containing protein</fullName>
    </recommendedName>
</protein>
<dbReference type="InParanoid" id="D7G7L6"/>
<feature type="domain" description="SH3b" evidence="2">
    <location>
        <begin position="1632"/>
        <end position="1695"/>
    </location>
</feature>
<dbReference type="EMBL" id="FN649746">
    <property type="protein sequence ID" value="CBJ27755.1"/>
    <property type="molecule type" value="Genomic_DNA"/>
</dbReference>
<feature type="region of interest" description="Disordered" evidence="1">
    <location>
        <begin position="1717"/>
        <end position="1814"/>
    </location>
</feature>
<accession>D7G7L6</accession>
<feature type="region of interest" description="Disordered" evidence="1">
    <location>
        <begin position="814"/>
        <end position="881"/>
    </location>
</feature>
<dbReference type="OMA" id="ADPFSMD"/>
<evidence type="ECO:0000259" key="2">
    <source>
        <dbReference type="SMART" id="SM00287"/>
    </source>
</evidence>
<feature type="domain" description="SH3b" evidence="2">
    <location>
        <begin position="1818"/>
        <end position="1880"/>
    </location>
</feature>
<feature type="region of interest" description="Disordered" evidence="1">
    <location>
        <begin position="989"/>
        <end position="1055"/>
    </location>
</feature>
<dbReference type="Proteomes" id="UP000002630">
    <property type="component" value="Linkage Group LG21"/>
</dbReference>
<feature type="region of interest" description="Disordered" evidence="1">
    <location>
        <begin position="1062"/>
        <end position="1081"/>
    </location>
</feature>
<sequence>MSVASVGVRISDDFDELPLFETPPLNGPTAQIATATRGVHMRAVEKQGDFLLLEADSEDGGHGGGTLGWADASCVVPTSFPALYQFATDLPDAVSLVVRAQPKAGAAELGKVFGKDSLVMATGMEGDYISMAHQDRDDPASPPLRGWMLTATDDRVLLSVKPAFLVVPAPGLPDGVQLRVRAAPEGTAAEVKQVSAAPGTIFEVAEQSAEWLRVLMGDAASAWMSSSAQGMPLLKPARRDVFIMDPALAAKHGDAVKLAVRAAPSQDGAPLGEITSKGRVYCLATRGPWLRVLYHGHREAWMLSQTPTEVQLLVPADSVAGGGNAVRSSAPPKAAAAGPPKRQAGAPATTAKPRSKLDGNRYMVCARQVTVREYPEFYAQDVGVVPEGGIVRVFEEKEEINEAKQTKDVWVRGQSPNTAAAAGSRTGLVEGWLLAFSTKRGSMVAEAPNALAAQHAFEKQEEAATAASKPAVVDAGPPPEEKAAAAVTAAPAASTVPTTASVGGYMRAAGQLKLREEADSLSLELGTVSRGELVRVEQTSGLWVRVLYRGDSSGWVLTANKRGASLTPAEAGPAAAAKEFQAQEAAAAAAAAGSAANGAGDEDRPLTGAKAGSKAGSTAVSDDSGSRAEVARARSAAAAAAAAAPPVAAGSSGKGNAASVGQFLTSAGPLKVREEADPFSLDVATMEKGHIVKVLETSDMWVRVSYRGRDDGWVLTANKRGPILLPAEGGPAAASREFDAQEGAFAAEAAAAAAAVPDDDDRPLTGAKADGGSGGNGAWAPPSEFPPGHSKAAAAAAAGVEGSKVGPAAAEGVGPEFLATSGPLTGAKQTPTAPEVSGPGAAAGEDRPLTGGGKGAWVPPSEFPPGHEGGAPSGGGGGGGAVGTKAGAAAVAGGGAGDEAVSAEFFTALGFVKVREEADPFSMDLGSVRKGDIVKVLETSKLWVRVCYRGREDGWVLTANKRGPTLVPSEDQASAAGEFDEQEAAFAANGGGALPEDPSDRPLTGAKPPPAAPTAATGASEDRPLTGGGKGAWVPPSEFPPGQEDGPVSRGDGGDALVKKASAESVVDAPGQGNDSAGDEAVSSEYMTALGFVKVREEADPFSMDLGSVKKGDIVKVLEASKLWVRVCYRGREDGWVLTANKRGPTLVPSEDQDSAAGEFDKQEAAFASSSGEVVPEDPSDRPLTGAKPPPAAPTSAIGDSEDRPLTGGGKGAWVPPSEFPPGGEDGPVGGGDDGDALVKKASAERVVDAAGQGNDSAGGEAVSSEYLTALGFVKVREEADPFSMDLGSVKKGDVVKVLEASKLWVRVCYRGREDGWVLTANKRGPTLVPSEDQDSAAGEFDKQEAAFASSSGGVVPEDPADRPLTGAKPPPAAPAAATGDSEDRPLTGGGKGAWVPPSEFPPGGEDGPVGGGDGGDALVKKASAGSVVDAAGQGNDSAGGATVSSEYMTALGFVKVREEADPFSMDLGSVKRGDIVKVLETSELWVRVCYRSREDGWVLTANKRGPTLVPSEDQDSAAGEFDAQEAAFANSAANDAGAVPEDPSDRPLTGAKPPPAAPTAASGSVAGDGDERALTGGGKGAWVPPSEFPPGQEDGPVSSGDGGDALVKKASAGSVVDAAGQGNDSAGDEAVSSEYMTALGFVKVREEADPFSMDLGSVKKGDIVKVLETSKLWVRVCYRGREDGWVLTANKRGPTLVPLEDQASAAGEFHKQEAAFAASSGGAVPEDPSDRPLTGAKPRPAAPSAAIGGSEDRPLTGGGKGAWVPPSEFPPGQEDEPASSGGSGQVGDDAFSVKPSAGGGVDAGGQADGSVEGEAVSPEYLTALGFVKVREEADPFSMDLGSVRKGDIVKVLETSKLWVRVCYRGREDGWVLTANKRGPTLVPSEDQASAAREFHKQEAAFASSSGGTLPEDPADRPLTGAKPKPPPAAPTAATGDSEDRPLTGGGKGAWVPPSEFPPGQEDGPVSYGGGGGSTGGVTPGPEDERPLRAAQKAEGEEGAASGGAVSGGDEVPVEYMKALGVIKLREEADPFSMDLGVVQKEHVVKVLEMKDLWARVGYRGKTDGWVLTENKRGKMLTAAEDQEEAEAAWAEQEQNASQDDGNDNVPPASRDDRPIGGKRSTQLDGFDPGADSGGLETTGAASSSSGNGGGGVLDTSSQAAVGTDGGPAEPPAGGLKPWQGRRKVASSRKPAAERGGEDQAEAAAAAAPPAKPWQRRGAAKSDPLADGTEEAVPAAAPAKPWQTKKAGALPKDSTAEVGGSAGDEAGDSAAAVEETAAPVKPWLKKKRPGGGDRAGAVPDGGSSDKPGDNDAVVAKPWEADARAASETVEEAAVMPEGVGRGAGEGGVSAGGEDGLAGLEACLEERDWKKRVAVFEAASLACRSRVEGAAGKVGPLLPRMLQDKNVQAVDAAVDTLTAYLSLRSTMGAEEGSSLASALAERALCCGRAPVEAKADAAAATLLAGAGGSGGLARRGAWLALAARAGGLENEFFPPGGEEGGRGRSKVAAAAPKAVTGCVRAMSAGMGKGRTVVAGGGDSRKEVYSAAKAMLGSSKLPVKMAGISLSGALYAAEGDVARDDLGVEGMEARIKSQQQ</sequence>
<feature type="region of interest" description="Disordered" evidence="1">
    <location>
        <begin position="1901"/>
        <end position="2010"/>
    </location>
</feature>
<dbReference type="Pfam" id="PF08239">
    <property type="entry name" value="SH3_3"/>
    <property type="match status" value="8"/>
</dbReference>
<feature type="compositionally biased region" description="Low complexity" evidence="1">
    <location>
        <begin position="607"/>
        <end position="619"/>
    </location>
</feature>
<evidence type="ECO:0000313" key="4">
    <source>
        <dbReference type="Proteomes" id="UP000002630"/>
    </source>
</evidence>
<dbReference type="InterPro" id="IPR003646">
    <property type="entry name" value="SH3-like_bac-type"/>
</dbReference>
<reference evidence="3 4" key="1">
    <citation type="journal article" date="2010" name="Nature">
        <title>The Ectocarpus genome and the independent evolution of multicellularity in brown algae.</title>
        <authorList>
            <person name="Cock J.M."/>
            <person name="Sterck L."/>
            <person name="Rouze P."/>
            <person name="Scornet D."/>
            <person name="Allen A.E."/>
            <person name="Amoutzias G."/>
            <person name="Anthouard V."/>
            <person name="Artiguenave F."/>
            <person name="Aury J.M."/>
            <person name="Badger J.H."/>
            <person name="Beszteri B."/>
            <person name="Billiau K."/>
            <person name="Bonnet E."/>
            <person name="Bothwell J.H."/>
            <person name="Bowler C."/>
            <person name="Boyen C."/>
            <person name="Brownlee C."/>
            <person name="Carrano C.J."/>
            <person name="Charrier B."/>
            <person name="Cho G.Y."/>
            <person name="Coelho S.M."/>
            <person name="Collen J."/>
            <person name="Corre E."/>
            <person name="Da Silva C."/>
            <person name="Delage L."/>
            <person name="Delaroque N."/>
            <person name="Dittami S.M."/>
            <person name="Doulbeau S."/>
            <person name="Elias M."/>
            <person name="Farnham G."/>
            <person name="Gachon C.M."/>
            <person name="Gschloessl B."/>
            <person name="Heesch S."/>
            <person name="Jabbari K."/>
            <person name="Jubin C."/>
            <person name="Kawai H."/>
            <person name="Kimura K."/>
            <person name="Kloareg B."/>
            <person name="Kupper F.C."/>
            <person name="Lang D."/>
            <person name="Le Bail A."/>
            <person name="Leblanc C."/>
            <person name="Lerouge P."/>
            <person name="Lohr M."/>
            <person name="Lopez P.J."/>
            <person name="Martens C."/>
            <person name="Maumus F."/>
            <person name="Michel G."/>
            <person name="Miranda-Saavedra D."/>
            <person name="Morales J."/>
            <person name="Moreau H."/>
            <person name="Motomura T."/>
            <person name="Nagasato C."/>
            <person name="Napoli C.A."/>
            <person name="Nelson D.R."/>
            <person name="Nyvall-Collen P."/>
            <person name="Peters A.F."/>
            <person name="Pommier C."/>
            <person name="Potin P."/>
            <person name="Poulain J."/>
            <person name="Quesneville H."/>
            <person name="Read B."/>
            <person name="Rensing S.A."/>
            <person name="Ritter A."/>
            <person name="Rousvoal S."/>
            <person name="Samanta M."/>
            <person name="Samson G."/>
            <person name="Schroeder D.C."/>
            <person name="Segurens B."/>
            <person name="Strittmatter M."/>
            <person name="Tonon T."/>
            <person name="Tregear J.W."/>
            <person name="Valentin K."/>
            <person name="von Dassow P."/>
            <person name="Yamagishi T."/>
            <person name="Van de Peer Y."/>
            <person name="Wincker P."/>
        </authorList>
    </citation>
    <scope>NUCLEOTIDE SEQUENCE [LARGE SCALE GENOMIC DNA]</scope>
    <source>
        <strain evidence="4">Ec32 / CCAP1310/4</strain>
    </source>
</reference>
<feature type="domain" description="SH3b" evidence="2">
    <location>
        <begin position="1444"/>
        <end position="1507"/>
    </location>
</feature>
<feature type="compositionally biased region" description="Low complexity" evidence="1">
    <location>
        <begin position="2134"/>
        <end position="2146"/>
    </location>
</feature>
<feature type="domain" description="SH3b" evidence="2">
    <location>
        <begin position="501"/>
        <end position="564"/>
    </location>
</feature>
<keyword evidence="4" id="KW-1185">Reference proteome</keyword>
<feature type="region of interest" description="Disordered" evidence="1">
    <location>
        <begin position="751"/>
        <end position="794"/>
    </location>
</feature>
<feature type="compositionally biased region" description="Gly residues" evidence="1">
    <location>
        <begin position="1798"/>
        <end position="1808"/>
    </location>
</feature>
<dbReference type="Gene3D" id="1.25.10.10">
    <property type="entry name" value="Leucine-rich Repeat Variant"/>
    <property type="match status" value="1"/>
</dbReference>
<feature type="compositionally biased region" description="Basic and acidic residues" evidence="1">
    <location>
        <begin position="1983"/>
        <end position="1996"/>
    </location>
</feature>
<feature type="compositionally biased region" description="Gly residues" evidence="1">
    <location>
        <begin position="867"/>
        <end position="881"/>
    </location>
</feature>
<gene>
    <name evidence="3" type="ORF">Esi_0084_0050</name>
</gene>
<dbReference type="SMART" id="SM00287">
    <property type="entry name" value="SH3b"/>
    <property type="match status" value="9"/>
</dbReference>
<feature type="region of interest" description="Disordered" evidence="1">
    <location>
        <begin position="323"/>
        <end position="355"/>
    </location>
</feature>
<feature type="domain" description="SH3b" evidence="2">
    <location>
        <begin position="2012"/>
        <end position="2075"/>
    </location>
</feature>
<name>D7G7L6_ECTSI</name>
<feature type="region of interest" description="Disordered" evidence="1">
    <location>
        <begin position="1165"/>
        <end position="1237"/>
    </location>
</feature>
<feature type="region of interest" description="Disordered" evidence="1">
    <location>
        <begin position="1347"/>
        <end position="1419"/>
    </location>
</feature>
<evidence type="ECO:0000256" key="1">
    <source>
        <dbReference type="SAM" id="MobiDB-lite"/>
    </source>
</evidence>
<feature type="region of interest" description="Disordered" evidence="1">
    <location>
        <begin position="2079"/>
        <end position="2312"/>
    </location>
</feature>
<proteinExistence type="predicted"/>
<feature type="domain" description="SH3b" evidence="2">
    <location>
        <begin position="659"/>
        <end position="722"/>
    </location>
</feature>
<dbReference type="OrthoDB" id="76949at2759"/>